<dbReference type="Proteomes" id="UP000635477">
    <property type="component" value="Unassembled WGS sequence"/>
</dbReference>
<evidence type="ECO:0000313" key="2">
    <source>
        <dbReference type="Proteomes" id="UP000635477"/>
    </source>
</evidence>
<organism evidence="1 2">
    <name type="scientific">Fusarium zealandicum</name>
    <dbReference type="NCBI Taxonomy" id="1053134"/>
    <lineage>
        <taxon>Eukaryota</taxon>
        <taxon>Fungi</taxon>
        <taxon>Dikarya</taxon>
        <taxon>Ascomycota</taxon>
        <taxon>Pezizomycotina</taxon>
        <taxon>Sordariomycetes</taxon>
        <taxon>Hypocreomycetidae</taxon>
        <taxon>Hypocreales</taxon>
        <taxon>Nectriaceae</taxon>
        <taxon>Fusarium</taxon>
        <taxon>Fusarium staphyleae species complex</taxon>
    </lineage>
</organism>
<dbReference type="AlphaFoldDB" id="A0A8H4UBP7"/>
<dbReference type="EMBL" id="JABEYC010000872">
    <property type="protein sequence ID" value="KAF4973122.1"/>
    <property type="molecule type" value="Genomic_DNA"/>
</dbReference>
<proteinExistence type="predicted"/>
<comment type="caution">
    <text evidence="1">The sequence shown here is derived from an EMBL/GenBank/DDBJ whole genome shotgun (WGS) entry which is preliminary data.</text>
</comment>
<evidence type="ECO:0000313" key="1">
    <source>
        <dbReference type="EMBL" id="KAF4973122.1"/>
    </source>
</evidence>
<protein>
    <submittedName>
        <fullName evidence="1">Uncharacterized protein</fullName>
    </submittedName>
</protein>
<keyword evidence="2" id="KW-1185">Reference proteome</keyword>
<accession>A0A8H4UBP7</accession>
<gene>
    <name evidence="1" type="ORF">FZEAL_9410</name>
</gene>
<name>A0A8H4UBP7_9HYPO</name>
<reference evidence="1" key="2">
    <citation type="submission" date="2020-05" db="EMBL/GenBank/DDBJ databases">
        <authorList>
            <person name="Kim H.-S."/>
            <person name="Proctor R.H."/>
            <person name="Brown D.W."/>
        </authorList>
    </citation>
    <scope>NUCLEOTIDE SEQUENCE</scope>
    <source>
        <strain evidence="1">NRRL 22465</strain>
    </source>
</reference>
<sequence>MSARMPLFTSANGIHSLVINESRQIGDGPAEIRSKEENTWTFTSLASAINIGIDILETHEGRTALAELADMVIENWRTNHRHWFPGDDKQLPRYVDHFLSALRRDFPQVTVEHLGGPDVLASTKRMVPLPGLTWDGDLLDYRPKDATGLYYNHSRVADMVAAAATMWKNVTGSRRPSEEAQRMAKRHKEFQFMFAVATAHELCHAFVGYLAQNDPQLTSYTPPEVTYLDYSAPRERQSTRNGESGRWLENRLFGGSIEFYHDPQDTKGQVGIPYLLKRDAVAFRIRGQFMRRMVETSREFKFPFPTLGRGVTVDERARLQMQSVGSNSSKNEGRLPPAGILYMRPRRVGPVLAYNVSSEELQRVPISPRPLRAQRVSG</sequence>
<dbReference type="OrthoDB" id="5290015at2759"/>
<reference evidence="1" key="1">
    <citation type="journal article" date="2020" name="BMC Genomics">
        <title>Correction to: Identification and distribution of gene clusters required for synthesis of sphingolipid metabolism inhibitors in diverse species of the filamentous fungus Fusarium.</title>
        <authorList>
            <person name="Kim H.S."/>
            <person name="Lohmar J.M."/>
            <person name="Busman M."/>
            <person name="Brown D.W."/>
            <person name="Naumann T.A."/>
            <person name="Divon H.H."/>
            <person name="Lysoe E."/>
            <person name="Uhlig S."/>
            <person name="Proctor R.H."/>
        </authorList>
    </citation>
    <scope>NUCLEOTIDE SEQUENCE</scope>
    <source>
        <strain evidence="1">NRRL 22465</strain>
    </source>
</reference>